<keyword evidence="11" id="KW-1185">Reference proteome</keyword>
<comment type="subcellular location">
    <subcellularLocation>
        <location evidence="1 7">Cell outer membrane</location>
        <topology evidence="1 7">Multi-pass membrane protein</topology>
    </subcellularLocation>
</comment>
<evidence type="ECO:0000256" key="2">
    <source>
        <dbReference type="ARBA" id="ARBA00022448"/>
    </source>
</evidence>
<dbReference type="SUPFAM" id="SSF49464">
    <property type="entry name" value="Carboxypeptidase regulatory domain-like"/>
    <property type="match status" value="1"/>
</dbReference>
<evidence type="ECO:0000256" key="5">
    <source>
        <dbReference type="ARBA" id="ARBA00023136"/>
    </source>
</evidence>
<dbReference type="Proteomes" id="UP000192678">
    <property type="component" value="Unassembled WGS sequence"/>
</dbReference>
<dbReference type="InterPro" id="IPR023996">
    <property type="entry name" value="TonB-dep_OMP_SusC/RagA"/>
</dbReference>
<gene>
    <name evidence="10" type="ORF">SAMN04488101_101361</name>
</gene>
<dbReference type="RefSeq" id="WP_084286940.1">
    <property type="nucleotide sequence ID" value="NZ_FWYB01000001.1"/>
</dbReference>
<dbReference type="InterPro" id="IPR023997">
    <property type="entry name" value="TonB-dep_OMP_SusC/RagA_CS"/>
</dbReference>
<dbReference type="AlphaFoldDB" id="A0A1W2AA46"/>
<dbReference type="NCBIfam" id="TIGR04057">
    <property type="entry name" value="SusC_RagA_signa"/>
    <property type="match status" value="1"/>
</dbReference>
<evidence type="ECO:0000256" key="3">
    <source>
        <dbReference type="ARBA" id="ARBA00022452"/>
    </source>
</evidence>
<dbReference type="Gene3D" id="2.170.130.10">
    <property type="entry name" value="TonB-dependent receptor, plug domain"/>
    <property type="match status" value="1"/>
</dbReference>
<evidence type="ECO:0000313" key="11">
    <source>
        <dbReference type="Proteomes" id="UP000192678"/>
    </source>
</evidence>
<reference evidence="10 11" key="1">
    <citation type="submission" date="2017-04" db="EMBL/GenBank/DDBJ databases">
        <authorList>
            <person name="Afonso C.L."/>
            <person name="Miller P.J."/>
            <person name="Scott M.A."/>
            <person name="Spackman E."/>
            <person name="Goraichik I."/>
            <person name="Dimitrov K.M."/>
            <person name="Suarez D.L."/>
            <person name="Swayne D.E."/>
        </authorList>
    </citation>
    <scope>NUCLEOTIDE SEQUENCE [LARGE SCALE GENOMIC DNA]</scope>
    <source>
        <strain evidence="10 11">DSM 19625</strain>
    </source>
</reference>
<dbReference type="Pfam" id="PF13715">
    <property type="entry name" value="CarbopepD_reg_2"/>
    <property type="match status" value="1"/>
</dbReference>
<dbReference type="Gene3D" id="2.60.40.1120">
    <property type="entry name" value="Carboxypeptidase-like, regulatory domain"/>
    <property type="match status" value="1"/>
</dbReference>
<dbReference type="STRING" id="475255.SAMN04488101_101361"/>
<feature type="domain" description="TonB-dependent receptor plug" evidence="9">
    <location>
        <begin position="208"/>
        <end position="317"/>
    </location>
</feature>
<dbReference type="GO" id="GO:0009279">
    <property type="term" value="C:cell outer membrane"/>
    <property type="evidence" value="ECO:0007669"/>
    <property type="project" value="UniProtKB-SubCell"/>
</dbReference>
<protein>
    <submittedName>
        <fullName evidence="10">TonB-linked outer membrane protein, SusC/RagA family</fullName>
    </submittedName>
</protein>
<accession>A0A1W2AA46</accession>
<dbReference type="Pfam" id="PF07715">
    <property type="entry name" value="Plug"/>
    <property type="match status" value="1"/>
</dbReference>
<dbReference type="InterPro" id="IPR008969">
    <property type="entry name" value="CarboxyPept-like_regulatory"/>
</dbReference>
<keyword evidence="8" id="KW-0732">Signal</keyword>
<dbReference type="NCBIfam" id="TIGR04056">
    <property type="entry name" value="OMP_RagA_SusC"/>
    <property type="match status" value="1"/>
</dbReference>
<evidence type="ECO:0000256" key="7">
    <source>
        <dbReference type="PROSITE-ProRule" id="PRU01360"/>
    </source>
</evidence>
<organism evidence="10 11">
    <name type="scientific">Pedobacter nyackensis</name>
    <dbReference type="NCBI Taxonomy" id="475255"/>
    <lineage>
        <taxon>Bacteria</taxon>
        <taxon>Pseudomonadati</taxon>
        <taxon>Bacteroidota</taxon>
        <taxon>Sphingobacteriia</taxon>
        <taxon>Sphingobacteriales</taxon>
        <taxon>Sphingobacteriaceae</taxon>
        <taxon>Pedobacter</taxon>
    </lineage>
</organism>
<comment type="similarity">
    <text evidence="7">Belongs to the TonB-dependent receptor family.</text>
</comment>
<keyword evidence="4 7" id="KW-0812">Transmembrane</keyword>
<name>A0A1W2AA46_9SPHI</name>
<evidence type="ECO:0000256" key="8">
    <source>
        <dbReference type="SAM" id="SignalP"/>
    </source>
</evidence>
<keyword evidence="3 7" id="KW-1134">Transmembrane beta strand</keyword>
<dbReference type="PROSITE" id="PS52016">
    <property type="entry name" value="TONB_DEPENDENT_REC_3"/>
    <property type="match status" value="1"/>
</dbReference>
<dbReference type="InterPro" id="IPR012910">
    <property type="entry name" value="Plug_dom"/>
</dbReference>
<keyword evidence="6 7" id="KW-0998">Cell outer membrane</keyword>
<keyword evidence="2 7" id="KW-0813">Transport</keyword>
<evidence type="ECO:0000256" key="4">
    <source>
        <dbReference type="ARBA" id="ARBA00022692"/>
    </source>
</evidence>
<evidence type="ECO:0000313" key="10">
    <source>
        <dbReference type="EMBL" id="SMC57609.1"/>
    </source>
</evidence>
<feature type="signal peptide" evidence="8">
    <location>
        <begin position="1"/>
        <end position="21"/>
    </location>
</feature>
<feature type="chain" id="PRO_5012099670" evidence="8">
    <location>
        <begin position="22"/>
        <end position="1147"/>
    </location>
</feature>
<dbReference type="EMBL" id="FWYB01000001">
    <property type="protein sequence ID" value="SMC57609.1"/>
    <property type="molecule type" value="Genomic_DNA"/>
</dbReference>
<proteinExistence type="inferred from homology"/>
<evidence type="ECO:0000256" key="1">
    <source>
        <dbReference type="ARBA" id="ARBA00004571"/>
    </source>
</evidence>
<dbReference type="InterPro" id="IPR039426">
    <property type="entry name" value="TonB-dep_rcpt-like"/>
</dbReference>
<keyword evidence="5 7" id="KW-0472">Membrane</keyword>
<dbReference type="SUPFAM" id="SSF56935">
    <property type="entry name" value="Porins"/>
    <property type="match status" value="1"/>
</dbReference>
<evidence type="ECO:0000259" key="9">
    <source>
        <dbReference type="Pfam" id="PF07715"/>
    </source>
</evidence>
<dbReference type="InterPro" id="IPR036942">
    <property type="entry name" value="Beta-barrel_TonB_sf"/>
</dbReference>
<dbReference type="InterPro" id="IPR037066">
    <property type="entry name" value="Plug_dom_sf"/>
</dbReference>
<evidence type="ECO:0000256" key="6">
    <source>
        <dbReference type="ARBA" id="ARBA00023237"/>
    </source>
</evidence>
<dbReference type="OrthoDB" id="9768177at2"/>
<dbReference type="Gene3D" id="2.40.170.20">
    <property type="entry name" value="TonB-dependent receptor, beta-barrel domain"/>
    <property type="match status" value="1"/>
</dbReference>
<sequence length="1147" mass="126263">MKKFLFIVMFFTGLLISNVQAQELGKLTMSGASVSLQDIFNAIKKQTGYTVFYNNSLINDQDKIKVNFSKSDLKVALSTILQGKNITWTVNDRLIILKKNQETNGKTITDTKQNTKIKIIGTVMDKDDHSGIPGVTVKVKNSISTTITGANGFYSIAADEPGVITFSSIGYQTVELGVNTSKNINIELVKTNSALNEVVVVGYGTQRKSDVSNSVSSMSSSQIEKQVTGNVLNTMAGQMSGVEVRQGSGRPGDNPTIRIRGSGSINASNAPLYVVDGLPLEDASDINSLNPNDIATIDVLKDAAAAAIYGSRGGNGVVIVTTKKGKAGQAKFDFSAYTGINSASKRIKVLDRDEYIKYQIEGYQSSWIQSGGDPNVPNASRPAAYRYLVQYDHPENFPNTDWQSEIMRSAPISNYQLGAQGGSDKFNYYISGNYFTQQGIIKSTDISKYNMRANINSKLNNYLEIGLNITPSYSLENLRGTDGHFNGSLGDGATILAALMMPPTVPARYPDGTYGMTLQSNIFAPGNSAIVSPLQPLDDPNYINNRSIFRVQGISFLNFKPFKYLTYRLSFGGDYRINGTTFYRPSTVSTSSTAVLTPDRKDPNIANIASTGSGSYGYNFSWENQVNYARAFKGGHTINLTGVYSVQKSSSNSLNLTGQSGRFDNDLIQNVQGAAVINGTYGVQQWTLLSYLARINYDYKKKYLLATSIRTDGASRFASNKKWGTFPSISFGWRVSEEKFMKKIPAISELKIRSSYGSTGNFSIGNYGWQSLLTRANYNFGAGDGAIATGYAINNFQNDNLTWETNRQSGMGLEIGLFKNRLYFVTDLYRRLTKDLLYNRPIPGLSGFNQYLGNIGNIENKGIEFEIRTQNLVNKFKWNTNFNLSVNRNKVLKLGDKNEPILTTRENTITQLIQVGQPFAVFYGYKTDGIFKDQNDVAAHPDQKFSSASGPGDTKFVDTNHDGVITDADRVILGNPTPNFSYGITNDFSYKAFDLSIQIQGVQGGDIYFLGSRFIGTQSLAQNQLEGAILNRWKSPSDPGNGNYPRTGTTPSIGLVPSNIQRYLYDGSYLRIRNVSLGYTVKPELLKKFGFRSARIYATGQNLFTFTKYIGYNPEVNQFGESVTSIGIDYGSYPLNRSFIFGANLSF</sequence>